<dbReference type="GO" id="GO:0051536">
    <property type="term" value="F:iron-sulfur cluster binding"/>
    <property type="evidence" value="ECO:0007669"/>
    <property type="project" value="UniProtKB-KW"/>
</dbReference>
<proteinExistence type="inferred from homology"/>
<keyword evidence="6" id="KW-0479">Metal-binding</keyword>
<feature type="domain" description="FAD/NAD(P)-binding" evidence="12">
    <location>
        <begin position="421"/>
        <end position="700"/>
    </location>
</feature>
<sequence>MHIATTIGKRSLTSKSNGRLTASPSRDIVRRSARTGATLNGTDTMTAYPHLLAPLDLGFTTLKNRVLMGSMHTGLEELPDGYDRMAAFYAERARGGVGLIVTGGIAPNEKGLGFAGGKMLTTEEDAARHRVITDAVHAADGKIALQILHTGRYSYQFEPVAPSAVQAPINPFKPLELSDAGIRQTIADFARCAALAQQAGYDGVEVMGSEGYLINQFLCSRTNQRTDEWGGPFANRMRFAVETVKAVRAAVGTGFIIIYRLSMLDLVDEGSSWDEVVTLARAIEAAGATLINTGIGWHEARIPTIATSVPRAGFAWVTKKLMGQVGIPLITTNRINDPAVAERVLAEGCADMVSMARPLLADPDFVVKAASARADEINTCIGCNQACLDHIFSGKLTSCLVNPAACHEAEFRATPATAPKRVAVVGAGPAGLACATTAARRGHHVTLFDAAPVIGGQFNIAKTIPGKEEFHETLRYFGRQLELSGVTVRLGQRVGAEALAGFDEIVLATGIVPRTPAITGIDHPMVLSYLDVLRDHQPVDRRVAIIGAGGIGFDTAEYLTQHGESASLSPEAFTREWGIDMTLSQRGGLSPRGPAPEPSPREVFLLQRKSSKVGDGLGKTTGWIHRASLAMRGVKMLNGVSYERIDDAGLHVTVKGEAQVLAVDNVIVCAGQEPQRELEAPLAALGVPVHRIGGADVAAELDAKRAIQQGTTLGLTL</sequence>
<keyword evidence="4" id="KW-0285">Flavoprotein</keyword>
<dbReference type="PRINTS" id="PR00411">
    <property type="entry name" value="PNDRDTASEI"/>
</dbReference>
<dbReference type="PANTHER" id="PTHR42917">
    <property type="entry name" value="2,4-DIENOYL-COA REDUCTASE"/>
    <property type="match status" value="1"/>
</dbReference>
<keyword evidence="9" id="KW-0411">Iron-sulfur</keyword>
<reference evidence="14" key="1">
    <citation type="submission" date="2017-06" db="EMBL/GenBank/DDBJ databases">
        <title>Whole genome sequence of Laribacter hongkongensis LHGZ1.</title>
        <authorList>
            <person name="Chen D."/>
            <person name="Wu H."/>
            <person name="Chen J."/>
        </authorList>
    </citation>
    <scope>NUCLEOTIDE SEQUENCE [LARGE SCALE GENOMIC DNA]</scope>
    <source>
        <strain evidence="14">LHGZ1</strain>
    </source>
</reference>
<dbReference type="SUPFAM" id="SSF51971">
    <property type="entry name" value="Nucleotide-binding domain"/>
    <property type="match status" value="1"/>
</dbReference>
<dbReference type="EMBL" id="CP022115">
    <property type="protein sequence ID" value="ASJ22883.1"/>
    <property type="molecule type" value="Genomic_DNA"/>
</dbReference>
<evidence type="ECO:0000259" key="12">
    <source>
        <dbReference type="Pfam" id="PF07992"/>
    </source>
</evidence>
<feature type="domain" description="NADH:flavin oxidoreductase/NADH oxidase N-terminal" evidence="11">
    <location>
        <begin position="51"/>
        <end position="376"/>
    </location>
</feature>
<dbReference type="GO" id="GO:0033543">
    <property type="term" value="P:fatty acid beta-oxidation, unsaturated, even number, reductase/isomerase pathway"/>
    <property type="evidence" value="ECO:0007669"/>
    <property type="project" value="TreeGrafter"/>
</dbReference>
<comment type="similarity">
    <text evidence="3">In the N-terminal section; belongs to the NADH:flavin oxidoreductase/NADH oxidase family.</text>
</comment>
<dbReference type="InterPro" id="IPR051793">
    <property type="entry name" value="NADH:flavin_oxidoreductase"/>
</dbReference>
<dbReference type="GO" id="GO:0046872">
    <property type="term" value="F:metal ion binding"/>
    <property type="evidence" value="ECO:0007669"/>
    <property type="project" value="UniProtKB-KW"/>
</dbReference>
<evidence type="ECO:0000256" key="1">
    <source>
        <dbReference type="ARBA" id="ARBA00001917"/>
    </source>
</evidence>
<evidence type="ECO:0000256" key="4">
    <source>
        <dbReference type="ARBA" id="ARBA00022630"/>
    </source>
</evidence>
<gene>
    <name evidence="13" type="primary">fadH</name>
    <name evidence="13" type="ORF">LHGZ1_0052</name>
</gene>
<feature type="compositionally biased region" description="Polar residues" evidence="10">
    <location>
        <begin position="11"/>
        <end position="24"/>
    </location>
</feature>
<evidence type="ECO:0000256" key="10">
    <source>
        <dbReference type="SAM" id="MobiDB-lite"/>
    </source>
</evidence>
<dbReference type="Pfam" id="PF00724">
    <property type="entry name" value="Oxidored_FMN"/>
    <property type="match status" value="1"/>
</dbReference>
<feature type="region of interest" description="Disordered" evidence="10">
    <location>
        <begin position="1"/>
        <end position="41"/>
    </location>
</feature>
<comment type="cofactor">
    <cofactor evidence="1">
        <name>FMN</name>
        <dbReference type="ChEBI" id="CHEBI:58210"/>
    </cofactor>
</comment>
<evidence type="ECO:0000256" key="5">
    <source>
        <dbReference type="ARBA" id="ARBA00022643"/>
    </source>
</evidence>
<dbReference type="FunFam" id="3.50.50.60:FF:000113">
    <property type="entry name" value="NADPH-dependent 2,4-dienoyl-CoA reductase"/>
    <property type="match status" value="1"/>
</dbReference>
<name>A0A248LFD0_9NEIS</name>
<dbReference type="Proteomes" id="UP000197424">
    <property type="component" value="Chromosome"/>
</dbReference>
<evidence type="ECO:0000313" key="13">
    <source>
        <dbReference type="EMBL" id="ASJ22883.1"/>
    </source>
</evidence>
<keyword evidence="5" id="KW-0288">FMN</keyword>
<dbReference type="InterPro" id="IPR001155">
    <property type="entry name" value="OxRdtase_FMN_N"/>
</dbReference>
<dbReference type="GO" id="GO:0008670">
    <property type="term" value="F:2,4-dienoyl-CoA reductase (NADPH) activity"/>
    <property type="evidence" value="ECO:0007669"/>
    <property type="project" value="TreeGrafter"/>
</dbReference>
<evidence type="ECO:0000259" key="11">
    <source>
        <dbReference type="Pfam" id="PF00724"/>
    </source>
</evidence>
<evidence type="ECO:0000256" key="8">
    <source>
        <dbReference type="ARBA" id="ARBA00023004"/>
    </source>
</evidence>
<dbReference type="Gene3D" id="3.50.50.60">
    <property type="entry name" value="FAD/NAD(P)-binding domain"/>
    <property type="match status" value="1"/>
</dbReference>
<dbReference type="Gene3D" id="3.40.50.720">
    <property type="entry name" value="NAD(P)-binding Rossmann-like Domain"/>
    <property type="match status" value="1"/>
</dbReference>
<evidence type="ECO:0000256" key="2">
    <source>
        <dbReference type="ARBA" id="ARBA00001966"/>
    </source>
</evidence>
<protein>
    <submittedName>
        <fullName evidence="13">FadH</fullName>
    </submittedName>
</protein>
<dbReference type="Gene3D" id="3.20.20.70">
    <property type="entry name" value="Aldolase class I"/>
    <property type="match status" value="1"/>
</dbReference>
<keyword evidence="8" id="KW-0408">Iron</keyword>
<evidence type="ECO:0000256" key="9">
    <source>
        <dbReference type="ARBA" id="ARBA00023014"/>
    </source>
</evidence>
<dbReference type="PANTHER" id="PTHR42917:SF2">
    <property type="entry name" value="2,4-DIENOYL-COA REDUCTASE [(2E)-ENOYL-COA-PRODUCING]"/>
    <property type="match status" value="1"/>
</dbReference>
<evidence type="ECO:0000256" key="3">
    <source>
        <dbReference type="ARBA" id="ARBA00011048"/>
    </source>
</evidence>
<keyword evidence="7" id="KW-0560">Oxidoreductase</keyword>
<dbReference type="InterPro" id="IPR023753">
    <property type="entry name" value="FAD/NAD-binding_dom"/>
</dbReference>
<dbReference type="GO" id="GO:0010181">
    <property type="term" value="F:FMN binding"/>
    <property type="evidence" value="ECO:0007669"/>
    <property type="project" value="InterPro"/>
</dbReference>
<dbReference type="SUPFAM" id="SSF51905">
    <property type="entry name" value="FAD/NAD(P)-binding domain"/>
    <property type="match status" value="1"/>
</dbReference>
<evidence type="ECO:0000256" key="7">
    <source>
        <dbReference type="ARBA" id="ARBA00023002"/>
    </source>
</evidence>
<dbReference type="SUPFAM" id="SSF51395">
    <property type="entry name" value="FMN-linked oxidoreductases"/>
    <property type="match status" value="1"/>
</dbReference>
<evidence type="ECO:0000313" key="14">
    <source>
        <dbReference type="Proteomes" id="UP000197424"/>
    </source>
</evidence>
<comment type="cofactor">
    <cofactor evidence="2">
        <name>[4Fe-4S] cluster</name>
        <dbReference type="ChEBI" id="CHEBI:49883"/>
    </cofactor>
</comment>
<dbReference type="AlphaFoldDB" id="A0A248LFD0"/>
<organism evidence="13 14">
    <name type="scientific">Laribacter hongkongensis</name>
    <dbReference type="NCBI Taxonomy" id="168471"/>
    <lineage>
        <taxon>Bacteria</taxon>
        <taxon>Pseudomonadati</taxon>
        <taxon>Pseudomonadota</taxon>
        <taxon>Betaproteobacteria</taxon>
        <taxon>Neisseriales</taxon>
        <taxon>Aquaspirillaceae</taxon>
        <taxon>Laribacter</taxon>
    </lineage>
</organism>
<evidence type="ECO:0000256" key="6">
    <source>
        <dbReference type="ARBA" id="ARBA00022723"/>
    </source>
</evidence>
<dbReference type="FunFam" id="3.20.20.70:FF:000082">
    <property type="entry name" value="NADPH-dependent 2,4-dienoyl-CoA reductase"/>
    <property type="match status" value="1"/>
</dbReference>
<dbReference type="PRINTS" id="PR00368">
    <property type="entry name" value="FADPNR"/>
</dbReference>
<dbReference type="Pfam" id="PF07992">
    <property type="entry name" value="Pyr_redox_2"/>
    <property type="match status" value="1"/>
</dbReference>
<dbReference type="CDD" id="cd02930">
    <property type="entry name" value="DCR_FMN"/>
    <property type="match status" value="1"/>
</dbReference>
<dbReference type="InterPro" id="IPR036188">
    <property type="entry name" value="FAD/NAD-bd_sf"/>
</dbReference>
<accession>A0A248LFD0</accession>
<dbReference type="InterPro" id="IPR013785">
    <property type="entry name" value="Aldolase_TIM"/>
</dbReference>